<dbReference type="Proteomes" id="UP000249260">
    <property type="component" value="Unassembled WGS sequence"/>
</dbReference>
<name>A0A328U5Q1_9BACL</name>
<dbReference type="EMBL" id="QLUW01000002">
    <property type="protein sequence ID" value="RAP76771.1"/>
    <property type="molecule type" value="Genomic_DNA"/>
</dbReference>
<dbReference type="PANTHER" id="PTHR30146">
    <property type="entry name" value="LACI-RELATED TRANSCRIPTIONAL REPRESSOR"/>
    <property type="match status" value="1"/>
</dbReference>
<reference evidence="6 7" key="1">
    <citation type="submission" date="2018-06" db="EMBL/GenBank/DDBJ databases">
        <title>Paenibacillus montanisoli sp. nov., isolated from mountain area soil.</title>
        <authorList>
            <person name="Wu M."/>
        </authorList>
    </citation>
    <scope>NUCLEOTIDE SEQUENCE [LARGE SCALE GENOMIC DNA]</scope>
    <source>
        <strain evidence="6 7">RA17</strain>
    </source>
</reference>
<accession>A0A328U5Q1</accession>
<keyword evidence="2" id="KW-0805">Transcription regulation</keyword>
<evidence type="ECO:0000256" key="1">
    <source>
        <dbReference type="ARBA" id="ARBA00022491"/>
    </source>
</evidence>
<dbReference type="PROSITE" id="PS50932">
    <property type="entry name" value="HTH_LACI_2"/>
    <property type="match status" value="1"/>
</dbReference>
<dbReference type="SUPFAM" id="SSF53822">
    <property type="entry name" value="Periplasmic binding protein-like I"/>
    <property type="match status" value="1"/>
</dbReference>
<organism evidence="6 7">
    <name type="scientific">Paenibacillus montanisoli</name>
    <dbReference type="NCBI Taxonomy" id="2081970"/>
    <lineage>
        <taxon>Bacteria</taxon>
        <taxon>Bacillati</taxon>
        <taxon>Bacillota</taxon>
        <taxon>Bacilli</taxon>
        <taxon>Bacillales</taxon>
        <taxon>Paenibacillaceae</taxon>
        <taxon>Paenibacillus</taxon>
    </lineage>
</organism>
<evidence type="ECO:0000256" key="4">
    <source>
        <dbReference type="ARBA" id="ARBA00023163"/>
    </source>
</evidence>
<dbReference type="Pfam" id="PF00356">
    <property type="entry name" value="LacI"/>
    <property type="match status" value="1"/>
</dbReference>
<dbReference type="InterPro" id="IPR000843">
    <property type="entry name" value="HTH_LacI"/>
</dbReference>
<dbReference type="Pfam" id="PF13377">
    <property type="entry name" value="Peripla_BP_3"/>
    <property type="match status" value="1"/>
</dbReference>
<dbReference type="CDD" id="cd01392">
    <property type="entry name" value="HTH_LacI"/>
    <property type="match status" value="1"/>
</dbReference>
<dbReference type="Gene3D" id="3.40.50.2300">
    <property type="match status" value="2"/>
</dbReference>
<evidence type="ECO:0000313" key="7">
    <source>
        <dbReference type="Proteomes" id="UP000249260"/>
    </source>
</evidence>
<dbReference type="InterPro" id="IPR010982">
    <property type="entry name" value="Lambda_DNA-bd_dom_sf"/>
</dbReference>
<evidence type="ECO:0000259" key="5">
    <source>
        <dbReference type="PROSITE" id="PS50932"/>
    </source>
</evidence>
<dbReference type="OrthoDB" id="2026446at2"/>
<evidence type="ECO:0000313" key="6">
    <source>
        <dbReference type="EMBL" id="RAP76771.1"/>
    </source>
</evidence>
<sequence>MARKITMQHIADRLGVSKYTVSQALAGKPGISEATRKQVTAMAAALGYTVSAASPSPADESASADTAKLIYIGMDERHDKESSFWLRVKEGLEAGCGTYGFRPAFFTFGQDSLGADQPFPLPRSGACGNECGYIIAGKSPLGPLLKLKRSGLPIVLVDHEEPLIGADAVLNANTEAGRMACHHLLTQGCKSLVFVGRDSFAVSFRERWWGCRLALDEEKERKRAEAPQAGATLKKWTVPYGSVHDHSWRSALERRLDGVLEAQTNDRPEELPDGFVCANDDIALFLLHLLEKKGWQRSIRLVGIDNTAPGMEASIPLTTVDLAKEWLGIRAIEQFARKLEQPAAQPEKIILSARMVVRNSG</sequence>
<gene>
    <name evidence="6" type="ORF">DL346_15640</name>
</gene>
<proteinExistence type="predicted"/>
<comment type="caution">
    <text evidence="6">The sequence shown here is derived from an EMBL/GenBank/DDBJ whole genome shotgun (WGS) entry which is preliminary data.</text>
</comment>
<evidence type="ECO:0000256" key="3">
    <source>
        <dbReference type="ARBA" id="ARBA00023125"/>
    </source>
</evidence>
<dbReference type="SUPFAM" id="SSF47413">
    <property type="entry name" value="lambda repressor-like DNA-binding domains"/>
    <property type="match status" value="1"/>
</dbReference>
<dbReference type="Gene3D" id="1.10.260.40">
    <property type="entry name" value="lambda repressor-like DNA-binding domains"/>
    <property type="match status" value="1"/>
</dbReference>
<keyword evidence="1" id="KW-0678">Repressor</keyword>
<dbReference type="GO" id="GO:0000976">
    <property type="term" value="F:transcription cis-regulatory region binding"/>
    <property type="evidence" value="ECO:0007669"/>
    <property type="project" value="TreeGrafter"/>
</dbReference>
<dbReference type="InterPro" id="IPR046335">
    <property type="entry name" value="LacI/GalR-like_sensor"/>
</dbReference>
<feature type="domain" description="HTH lacI-type" evidence="5">
    <location>
        <begin position="5"/>
        <end position="53"/>
    </location>
</feature>
<dbReference type="PANTHER" id="PTHR30146:SF148">
    <property type="entry name" value="HTH-TYPE TRANSCRIPTIONAL REPRESSOR PURR-RELATED"/>
    <property type="match status" value="1"/>
</dbReference>
<dbReference type="RefSeq" id="WP_112882985.1">
    <property type="nucleotide sequence ID" value="NZ_QLUW01000002.1"/>
</dbReference>
<keyword evidence="7" id="KW-1185">Reference proteome</keyword>
<dbReference type="InterPro" id="IPR028082">
    <property type="entry name" value="Peripla_BP_I"/>
</dbReference>
<dbReference type="GO" id="GO:0003700">
    <property type="term" value="F:DNA-binding transcription factor activity"/>
    <property type="evidence" value="ECO:0007669"/>
    <property type="project" value="TreeGrafter"/>
</dbReference>
<keyword evidence="3" id="KW-0238">DNA-binding</keyword>
<protein>
    <recommendedName>
        <fullName evidence="5">HTH lacI-type domain-containing protein</fullName>
    </recommendedName>
</protein>
<dbReference type="SMART" id="SM00354">
    <property type="entry name" value="HTH_LACI"/>
    <property type="match status" value="1"/>
</dbReference>
<dbReference type="AlphaFoldDB" id="A0A328U5Q1"/>
<keyword evidence="4" id="KW-0804">Transcription</keyword>
<evidence type="ECO:0000256" key="2">
    <source>
        <dbReference type="ARBA" id="ARBA00023015"/>
    </source>
</evidence>